<comment type="similarity">
    <text evidence="1">Belongs to the isocitrate and isopropylmalate dehydrogenases family.</text>
</comment>
<dbReference type="GO" id="GO:0006102">
    <property type="term" value="P:isocitrate metabolic process"/>
    <property type="evidence" value="ECO:0007669"/>
    <property type="project" value="TreeGrafter"/>
</dbReference>
<dbReference type="AlphaFoldDB" id="A0A8C0D871"/>
<dbReference type="Gene3D" id="3.40.718.10">
    <property type="entry name" value="Isopropylmalate Dehydrogenase"/>
    <property type="match status" value="1"/>
</dbReference>
<dbReference type="InterPro" id="IPR024084">
    <property type="entry name" value="IsoPropMal-DH-like_dom"/>
</dbReference>
<protein>
    <recommendedName>
        <fullName evidence="4">Isopropylmalate dehydrogenase-like domain-containing protein</fullName>
    </recommendedName>
</protein>
<dbReference type="PANTHER" id="PTHR11835">
    <property type="entry name" value="DECARBOXYLATING DEHYDROGENASES-ISOCITRATE, ISOPROPYLMALATE, TARTRATE"/>
    <property type="match status" value="1"/>
</dbReference>
<dbReference type="Ensembl" id="ENSBMST00010017107.1">
    <property type="protein sequence ID" value="ENSBMSP00010015454.1"/>
    <property type="gene ID" value="ENSBMSG00010011258.1"/>
</dbReference>
<name>A0A8C0D871_BALMU</name>
<keyword evidence="3" id="KW-0816">Tricarboxylic acid cycle</keyword>
<dbReference type="Pfam" id="PF00180">
    <property type="entry name" value="Iso_dh"/>
    <property type="match status" value="1"/>
</dbReference>
<evidence type="ECO:0000313" key="5">
    <source>
        <dbReference type="Ensembl" id="ENSBMSP00010015454.1"/>
    </source>
</evidence>
<feature type="domain" description="Isopropylmalate dehydrogenase-like" evidence="4">
    <location>
        <begin position="52"/>
        <end position="359"/>
    </location>
</feature>
<dbReference type="SUPFAM" id="SSF53659">
    <property type="entry name" value="Isocitrate/Isopropylmalate dehydrogenase-like"/>
    <property type="match status" value="1"/>
</dbReference>
<evidence type="ECO:0000256" key="3">
    <source>
        <dbReference type="ARBA" id="ARBA00022532"/>
    </source>
</evidence>
<dbReference type="GeneTree" id="ENSGT00950000182989"/>
<evidence type="ECO:0000256" key="1">
    <source>
        <dbReference type="ARBA" id="ARBA00007769"/>
    </source>
</evidence>
<dbReference type="PANTHER" id="PTHR11835:SF54">
    <property type="entry name" value="ISOCITRATE DEHYDROGENASE [NAD] GAMMA 2, MITOCHONDRIAL-RELATED"/>
    <property type="match status" value="1"/>
</dbReference>
<organism evidence="5">
    <name type="scientific">Balaenoptera musculus</name>
    <name type="common">Blue whale</name>
    <dbReference type="NCBI Taxonomy" id="9771"/>
    <lineage>
        <taxon>Eukaryota</taxon>
        <taxon>Metazoa</taxon>
        <taxon>Chordata</taxon>
        <taxon>Craniata</taxon>
        <taxon>Vertebrata</taxon>
        <taxon>Euteleostomi</taxon>
        <taxon>Mammalia</taxon>
        <taxon>Eutheria</taxon>
        <taxon>Laurasiatheria</taxon>
        <taxon>Artiodactyla</taxon>
        <taxon>Whippomorpha</taxon>
        <taxon>Cetacea</taxon>
        <taxon>Mysticeti</taxon>
        <taxon>Balaenopteridae</taxon>
        <taxon>Balaenoptera</taxon>
    </lineage>
</organism>
<evidence type="ECO:0000259" key="4">
    <source>
        <dbReference type="SMART" id="SM01329"/>
    </source>
</evidence>
<dbReference type="GO" id="GO:0006099">
    <property type="term" value="P:tricarboxylic acid cycle"/>
    <property type="evidence" value="ECO:0007669"/>
    <property type="project" value="UniProtKB-KW"/>
</dbReference>
<dbReference type="OMA" id="ATSICKP"/>
<comment type="subunit">
    <text evidence="2">Heterooligomer of subunits alpha (IDH3A), beta (IDH3B), and gamma (IDH3G) in the apparent ratio of 2:1:1. The heterodimer containing one IDH3A and one IDH3B subunit and the heterodimer containing one IDH3A and one IDH3G subunit assemble into a heterotetramer (which contains two subunits of IDH3A, one of IDH3B and one of IDH3G) and further into the heterooctamer.</text>
</comment>
<evidence type="ECO:0000256" key="2">
    <source>
        <dbReference type="ARBA" id="ARBA00011525"/>
    </source>
</evidence>
<accession>A0A8C0D871</accession>
<dbReference type="SMART" id="SM01329">
    <property type="entry name" value="Iso_dh"/>
    <property type="match status" value="1"/>
</dbReference>
<proteinExistence type="inferred from homology"/>
<dbReference type="GO" id="GO:0005739">
    <property type="term" value="C:mitochondrion"/>
    <property type="evidence" value="ECO:0007669"/>
    <property type="project" value="TreeGrafter"/>
</dbReference>
<reference evidence="5" key="1">
    <citation type="submission" date="2023-09" db="UniProtKB">
        <authorList>
            <consortium name="Ensembl"/>
        </authorList>
    </citation>
    <scope>IDENTIFICATION</scope>
</reference>
<sequence length="377" mass="42029">MLIAARCSVKAMFPPTILGHSWEIFLGHETSLRSFSFKHNIPPAAKYGGWHTVTMIPGDGIGPELMLHIKNVFRHVCVPVDFEEVQITSTSSEEEEVHSAIMAVHQNHVALKGNFETDYNLPPSHKSQNSVFHSTLDLYANVIHFKSPLGVETRHKNKDILVVQESTEGEYSNLKHESVKGVIESLKIIPKAKHLHVPEYAFQLAQQMGYEKVTAVHKANIMKLGDGLFLQCCREVLIFEGMIVDSTTMQLVSWPQQFDAMVMPSLYGNLVNNVCTELVGGAGLVLSANYGHIYAVFEMPSRQSGKTITNKNVANPTAMLLASCIILAYLKLHSYATSIRIAVLASMENKDFQTPDIGVNWCNKICLQNIHCHFNNK</sequence>